<evidence type="ECO:0000256" key="9">
    <source>
        <dbReference type="ARBA" id="ARBA00023180"/>
    </source>
</evidence>
<feature type="domain" description="Peptidase A1" evidence="14">
    <location>
        <begin position="130"/>
        <end position="444"/>
    </location>
</feature>
<keyword evidence="9" id="KW-0325">Glycoprotein</keyword>
<feature type="disulfide bond" evidence="11">
    <location>
        <begin position="374"/>
        <end position="408"/>
    </location>
</feature>
<dbReference type="GO" id="GO:0005576">
    <property type="term" value="C:extracellular region"/>
    <property type="evidence" value="ECO:0007669"/>
    <property type="project" value="UniProtKB-SubCell"/>
</dbReference>
<gene>
    <name evidence="15" type="ORF">QBC42DRAFT_303472</name>
</gene>
<evidence type="ECO:0000256" key="5">
    <source>
        <dbReference type="ARBA" id="ARBA00022729"/>
    </source>
</evidence>
<evidence type="ECO:0000256" key="4">
    <source>
        <dbReference type="ARBA" id="ARBA00022670"/>
    </source>
</evidence>
<keyword evidence="3" id="KW-0964">Secreted</keyword>
<reference evidence="15" key="1">
    <citation type="journal article" date="2023" name="Mol. Phylogenet. Evol.">
        <title>Genome-scale phylogeny and comparative genomics of the fungal order Sordariales.</title>
        <authorList>
            <person name="Hensen N."/>
            <person name="Bonometti L."/>
            <person name="Westerberg I."/>
            <person name="Brannstrom I.O."/>
            <person name="Guillou S."/>
            <person name="Cros-Aarteil S."/>
            <person name="Calhoun S."/>
            <person name="Haridas S."/>
            <person name="Kuo A."/>
            <person name="Mondo S."/>
            <person name="Pangilinan J."/>
            <person name="Riley R."/>
            <person name="LaButti K."/>
            <person name="Andreopoulos B."/>
            <person name="Lipzen A."/>
            <person name="Chen C."/>
            <person name="Yan M."/>
            <person name="Daum C."/>
            <person name="Ng V."/>
            <person name="Clum A."/>
            <person name="Steindorff A."/>
            <person name="Ohm R.A."/>
            <person name="Martin F."/>
            <person name="Silar P."/>
            <person name="Natvig D.O."/>
            <person name="Lalanne C."/>
            <person name="Gautier V."/>
            <person name="Ament-Velasquez S.L."/>
            <person name="Kruys A."/>
            <person name="Hutchinson M.I."/>
            <person name="Powell A.J."/>
            <person name="Barry K."/>
            <person name="Miller A.N."/>
            <person name="Grigoriev I.V."/>
            <person name="Debuchy R."/>
            <person name="Gladieux P."/>
            <person name="Hiltunen Thoren M."/>
            <person name="Johannesson H."/>
        </authorList>
    </citation>
    <scope>NUCLEOTIDE SEQUENCE</scope>
    <source>
        <strain evidence="15">PSN324</strain>
    </source>
</reference>
<comment type="caution">
    <text evidence="15">The sequence shown here is derived from an EMBL/GenBank/DDBJ whole genome shotgun (WGS) entry which is preliminary data.</text>
</comment>
<dbReference type="GO" id="GO:0004190">
    <property type="term" value="F:aspartic-type endopeptidase activity"/>
    <property type="evidence" value="ECO:0007669"/>
    <property type="project" value="UniProtKB-KW"/>
</dbReference>
<dbReference type="InterPro" id="IPR021109">
    <property type="entry name" value="Peptidase_aspartic_dom_sf"/>
</dbReference>
<evidence type="ECO:0000256" key="7">
    <source>
        <dbReference type="ARBA" id="ARBA00022801"/>
    </source>
</evidence>
<comment type="similarity">
    <text evidence="2 12">Belongs to the peptidase A1 family.</text>
</comment>
<dbReference type="PANTHER" id="PTHR47966">
    <property type="entry name" value="BETA-SITE APP-CLEAVING ENZYME, ISOFORM A-RELATED"/>
    <property type="match status" value="1"/>
</dbReference>
<evidence type="ECO:0000256" key="1">
    <source>
        <dbReference type="ARBA" id="ARBA00004613"/>
    </source>
</evidence>
<dbReference type="AlphaFoldDB" id="A0AAV9HYF0"/>
<evidence type="ECO:0000256" key="12">
    <source>
        <dbReference type="RuleBase" id="RU000454"/>
    </source>
</evidence>
<evidence type="ECO:0000256" key="8">
    <source>
        <dbReference type="ARBA" id="ARBA00023145"/>
    </source>
</evidence>
<dbReference type="EMBL" id="MU864940">
    <property type="protein sequence ID" value="KAK4465383.1"/>
    <property type="molecule type" value="Genomic_DNA"/>
</dbReference>
<dbReference type="InterPro" id="IPR001969">
    <property type="entry name" value="Aspartic_peptidase_AS"/>
</dbReference>
<sequence>MNSFLSTPTLIVLLGLLVSSASAAPKKLAKRSFRIDRVRNKHFRGHDGPRQLLKTYRKYQMSIPNDLVDAVVNHVSQPGPGKPEPLYRRWFSKSTKPSSSPGTDSTSISAAKAADYGLVNATPELGDIEFLSPITIGGQTINVDFDSGSADLWVFSTQLPAHSAAGHQLYDHSKSKTFKLLPNETFNIKYGDGSGAAGNVGTDTVQVGGVTVTSQAVEMATFVSSAFVDDAPNNGLLGLAFSSLNQVKPTKQKTFFENLMPHLAEPVWTADLRRNRVGAYEFGRIDASKIGQSELAWIPSNTTQGFWSFSTAGYKVGDYRDAALDKLEGGGVATAIADTGTTLMLVAKEVAEAYYEQVEGAKHMPHLGGMTFPCDVKLPDLWVDVGGAYAARIKGEDINFSNLGGNLCYGGVQPTVSKQQIWGNVFFRSQFVVFHGGNSSLGMAPHA</sequence>
<dbReference type="CDD" id="cd06097">
    <property type="entry name" value="Aspergillopepsin_like"/>
    <property type="match status" value="1"/>
</dbReference>
<comment type="subcellular location">
    <subcellularLocation>
        <location evidence="1">Secreted</location>
    </subcellularLocation>
</comment>
<dbReference type="Proteomes" id="UP001321749">
    <property type="component" value="Unassembled WGS sequence"/>
</dbReference>
<keyword evidence="6 12" id="KW-0064">Aspartyl protease</keyword>
<dbReference type="GO" id="GO:0006508">
    <property type="term" value="P:proteolysis"/>
    <property type="evidence" value="ECO:0007669"/>
    <property type="project" value="UniProtKB-KW"/>
</dbReference>
<feature type="signal peptide" evidence="13">
    <location>
        <begin position="1"/>
        <end position="23"/>
    </location>
</feature>
<name>A0AAV9HYF0_9PEZI</name>
<keyword evidence="8" id="KW-0865">Zymogen</keyword>
<dbReference type="PANTHER" id="PTHR47966:SF23">
    <property type="entry name" value="ASPARTIC ENDOPEPTIDASE, PUTATIVE (AFU_ORTHOLOGUE AFUA_2G15950)-RELATED"/>
    <property type="match status" value="1"/>
</dbReference>
<protein>
    <submittedName>
        <fullName evidence="15">Penicillopepsin</fullName>
    </submittedName>
</protein>
<keyword evidence="11" id="KW-1015">Disulfide bond</keyword>
<feature type="active site" evidence="10">
    <location>
        <position position="338"/>
    </location>
</feature>
<evidence type="ECO:0000313" key="15">
    <source>
        <dbReference type="EMBL" id="KAK4465383.1"/>
    </source>
</evidence>
<dbReference type="PROSITE" id="PS00141">
    <property type="entry name" value="ASP_PROTEASE"/>
    <property type="match status" value="1"/>
</dbReference>
<accession>A0AAV9HYF0</accession>
<evidence type="ECO:0000256" key="6">
    <source>
        <dbReference type="ARBA" id="ARBA00022750"/>
    </source>
</evidence>
<evidence type="ECO:0000256" key="13">
    <source>
        <dbReference type="SAM" id="SignalP"/>
    </source>
</evidence>
<dbReference type="FunFam" id="2.40.70.10:FF:000026">
    <property type="entry name" value="Endothiapepsin"/>
    <property type="match status" value="1"/>
</dbReference>
<evidence type="ECO:0000256" key="2">
    <source>
        <dbReference type="ARBA" id="ARBA00007447"/>
    </source>
</evidence>
<keyword evidence="5 13" id="KW-0732">Signal</keyword>
<evidence type="ECO:0000256" key="10">
    <source>
        <dbReference type="PIRSR" id="PIRSR601461-1"/>
    </source>
</evidence>
<dbReference type="InterPro" id="IPR034163">
    <property type="entry name" value="Aspergillopepsin-like_cat_dom"/>
</dbReference>
<feature type="active site" evidence="10">
    <location>
        <position position="146"/>
    </location>
</feature>
<dbReference type="Pfam" id="PF00026">
    <property type="entry name" value="Asp"/>
    <property type="match status" value="1"/>
</dbReference>
<organism evidence="15 16">
    <name type="scientific">Cladorrhinum samala</name>
    <dbReference type="NCBI Taxonomy" id="585594"/>
    <lineage>
        <taxon>Eukaryota</taxon>
        <taxon>Fungi</taxon>
        <taxon>Dikarya</taxon>
        <taxon>Ascomycota</taxon>
        <taxon>Pezizomycotina</taxon>
        <taxon>Sordariomycetes</taxon>
        <taxon>Sordariomycetidae</taxon>
        <taxon>Sordariales</taxon>
        <taxon>Podosporaceae</taxon>
        <taxon>Cladorrhinum</taxon>
    </lineage>
</organism>
<dbReference type="PRINTS" id="PR00792">
    <property type="entry name" value="PEPSIN"/>
</dbReference>
<evidence type="ECO:0000256" key="3">
    <source>
        <dbReference type="ARBA" id="ARBA00022525"/>
    </source>
</evidence>
<evidence type="ECO:0000259" key="14">
    <source>
        <dbReference type="PROSITE" id="PS51767"/>
    </source>
</evidence>
<dbReference type="InterPro" id="IPR001461">
    <property type="entry name" value="Aspartic_peptidase_A1"/>
</dbReference>
<dbReference type="InterPro" id="IPR033121">
    <property type="entry name" value="PEPTIDASE_A1"/>
</dbReference>
<keyword evidence="4 12" id="KW-0645">Protease</keyword>
<dbReference type="SUPFAM" id="SSF50630">
    <property type="entry name" value="Acid proteases"/>
    <property type="match status" value="1"/>
</dbReference>
<keyword evidence="16" id="KW-1185">Reference proteome</keyword>
<evidence type="ECO:0000256" key="11">
    <source>
        <dbReference type="PIRSR" id="PIRSR601461-2"/>
    </source>
</evidence>
<dbReference type="PROSITE" id="PS51767">
    <property type="entry name" value="PEPTIDASE_A1"/>
    <property type="match status" value="1"/>
</dbReference>
<keyword evidence="7 12" id="KW-0378">Hydrolase</keyword>
<evidence type="ECO:0000313" key="16">
    <source>
        <dbReference type="Proteomes" id="UP001321749"/>
    </source>
</evidence>
<proteinExistence type="inferred from homology"/>
<dbReference type="Gene3D" id="2.40.70.10">
    <property type="entry name" value="Acid Proteases"/>
    <property type="match status" value="2"/>
</dbReference>
<feature type="chain" id="PRO_5043810148" evidence="13">
    <location>
        <begin position="24"/>
        <end position="447"/>
    </location>
</feature>
<reference evidence="15" key="2">
    <citation type="submission" date="2023-06" db="EMBL/GenBank/DDBJ databases">
        <authorList>
            <consortium name="Lawrence Berkeley National Laboratory"/>
            <person name="Mondo S.J."/>
            <person name="Hensen N."/>
            <person name="Bonometti L."/>
            <person name="Westerberg I."/>
            <person name="Brannstrom I.O."/>
            <person name="Guillou S."/>
            <person name="Cros-Aarteil S."/>
            <person name="Calhoun S."/>
            <person name="Haridas S."/>
            <person name="Kuo A."/>
            <person name="Pangilinan J."/>
            <person name="Riley R."/>
            <person name="Labutti K."/>
            <person name="Andreopoulos B."/>
            <person name="Lipzen A."/>
            <person name="Chen C."/>
            <person name="Yanf M."/>
            <person name="Daum C."/>
            <person name="Ng V."/>
            <person name="Clum A."/>
            <person name="Steindorff A."/>
            <person name="Ohm R."/>
            <person name="Martin F."/>
            <person name="Silar P."/>
            <person name="Natvig D."/>
            <person name="Lalanne C."/>
            <person name="Gautier V."/>
            <person name="Ament-Velasquez S.L."/>
            <person name="Kruys A."/>
            <person name="Hutchinson M.I."/>
            <person name="Powell A.J."/>
            <person name="Barry K."/>
            <person name="Miller A.N."/>
            <person name="Grigoriev I.V."/>
            <person name="Debuchy R."/>
            <person name="Gladieux P."/>
            <person name="Thoren M.H."/>
            <person name="Johannesson H."/>
        </authorList>
    </citation>
    <scope>NUCLEOTIDE SEQUENCE</scope>
    <source>
        <strain evidence="15">PSN324</strain>
    </source>
</reference>